<name>A0A194WTE8_MOLSC</name>
<dbReference type="SMART" id="SM00066">
    <property type="entry name" value="GAL4"/>
    <property type="match status" value="1"/>
</dbReference>
<dbReference type="Gene3D" id="4.10.240.10">
    <property type="entry name" value="Zn(2)-C6 fungal-type DNA-binding domain"/>
    <property type="match status" value="1"/>
</dbReference>
<proteinExistence type="predicted"/>
<evidence type="ECO:0000256" key="8">
    <source>
        <dbReference type="SAM" id="Coils"/>
    </source>
</evidence>
<dbReference type="GO" id="GO:0008270">
    <property type="term" value="F:zinc ion binding"/>
    <property type="evidence" value="ECO:0007669"/>
    <property type="project" value="InterPro"/>
</dbReference>
<evidence type="ECO:0000256" key="7">
    <source>
        <dbReference type="ARBA" id="ARBA00023242"/>
    </source>
</evidence>
<dbReference type="InterPro" id="IPR051615">
    <property type="entry name" value="Transcr_Regulatory_Elem"/>
</dbReference>
<keyword evidence="8" id="KW-0175">Coiled coil</keyword>
<accession>A0A194WTE8</accession>
<dbReference type="PROSITE" id="PS00463">
    <property type="entry name" value="ZN2_CY6_FUNGAL_1"/>
    <property type="match status" value="1"/>
</dbReference>
<dbReference type="SUPFAM" id="SSF57701">
    <property type="entry name" value="Zn2/Cys6 DNA-binding domain"/>
    <property type="match status" value="1"/>
</dbReference>
<feature type="domain" description="Zn(2)-C6 fungal-type" evidence="9">
    <location>
        <begin position="19"/>
        <end position="49"/>
    </location>
</feature>
<dbReference type="Proteomes" id="UP000070700">
    <property type="component" value="Unassembled WGS sequence"/>
</dbReference>
<dbReference type="Pfam" id="PF00172">
    <property type="entry name" value="Zn_clus"/>
    <property type="match status" value="1"/>
</dbReference>
<dbReference type="CDD" id="cd12148">
    <property type="entry name" value="fungal_TF_MHR"/>
    <property type="match status" value="1"/>
</dbReference>
<evidence type="ECO:0000256" key="6">
    <source>
        <dbReference type="ARBA" id="ARBA00023163"/>
    </source>
</evidence>
<dbReference type="EMBL" id="KQ947427">
    <property type="protein sequence ID" value="KUJ11238.1"/>
    <property type="molecule type" value="Genomic_DNA"/>
</dbReference>
<dbReference type="SMART" id="SM00906">
    <property type="entry name" value="Fungal_trans"/>
    <property type="match status" value="1"/>
</dbReference>
<dbReference type="PANTHER" id="PTHR31313">
    <property type="entry name" value="TY1 ENHANCER ACTIVATOR"/>
    <property type="match status" value="1"/>
</dbReference>
<evidence type="ECO:0000313" key="11">
    <source>
        <dbReference type="Proteomes" id="UP000070700"/>
    </source>
</evidence>
<evidence type="ECO:0000256" key="4">
    <source>
        <dbReference type="ARBA" id="ARBA00023015"/>
    </source>
</evidence>
<dbReference type="PANTHER" id="PTHR31313:SF86">
    <property type="entry name" value="ZN(2)-C6 FUNGAL-TYPE DOMAIN-CONTAINING PROTEIN"/>
    <property type="match status" value="1"/>
</dbReference>
<evidence type="ECO:0000256" key="2">
    <source>
        <dbReference type="ARBA" id="ARBA00022723"/>
    </source>
</evidence>
<dbReference type="PROSITE" id="PS50048">
    <property type="entry name" value="ZN2_CY6_FUNGAL_2"/>
    <property type="match status" value="1"/>
</dbReference>
<feature type="coiled-coil region" evidence="8">
    <location>
        <begin position="63"/>
        <end position="90"/>
    </location>
</feature>
<evidence type="ECO:0000256" key="5">
    <source>
        <dbReference type="ARBA" id="ARBA00023125"/>
    </source>
</evidence>
<keyword evidence="11" id="KW-1185">Reference proteome</keyword>
<dbReference type="CDD" id="cd00067">
    <property type="entry name" value="GAL4"/>
    <property type="match status" value="1"/>
</dbReference>
<dbReference type="GeneID" id="28819550"/>
<dbReference type="KEGG" id="psco:LY89DRAFT_594836"/>
<evidence type="ECO:0000259" key="9">
    <source>
        <dbReference type="PROSITE" id="PS50048"/>
    </source>
</evidence>
<evidence type="ECO:0000256" key="1">
    <source>
        <dbReference type="ARBA" id="ARBA00004123"/>
    </source>
</evidence>
<keyword evidence="7" id="KW-0539">Nucleus</keyword>
<dbReference type="GO" id="GO:0005634">
    <property type="term" value="C:nucleus"/>
    <property type="evidence" value="ECO:0007669"/>
    <property type="project" value="UniProtKB-SubCell"/>
</dbReference>
<keyword evidence="3" id="KW-0862">Zinc</keyword>
<dbReference type="GO" id="GO:0000981">
    <property type="term" value="F:DNA-binding transcription factor activity, RNA polymerase II-specific"/>
    <property type="evidence" value="ECO:0007669"/>
    <property type="project" value="InterPro"/>
</dbReference>
<reference evidence="10 11" key="1">
    <citation type="submission" date="2015-10" db="EMBL/GenBank/DDBJ databases">
        <title>Full genome of DAOMC 229536 Phialocephala scopiformis, a fungal endophyte of spruce producing the potent anti-insectan compound rugulosin.</title>
        <authorList>
            <consortium name="DOE Joint Genome Institute"/>
            <person name="Walker A.K."/>
            <person name="Frasz S.L."/>
            <person name="Seifert K.A."/>
            <person name="Miller J.D."/>
            <person name="Mondo S.J."/>
            <person name="Labutti K."/>
            <person name="Lipzen A."/>
            <person name="Dockter R."/>
            <person name="Kennedy M."/>
            <person name="Grigoriev I.V."/>
            <person name="Spatafora J.W."/>
        </authorList>
    </citation>
    <scope>NUCLEOTIDE SEQUENCE [LARGE SCALE GENOMIC DNA]</scope>
    <source>
        <strain evidence="10 11">CBS 120377</strain>
    </source>
</reference>
<sequence length="736" mass="82799">MSAQDGDTSSRKQRRAPMACEFCRRRKMRCNNEKPTCRNCKEHGRDCIYYELEKKPRPSVARISQLEHENRELQNEVLTLRQRLRNTHDSSTTCSVSGNHQSPILALGNGSSEGPSMTCRRSLALLNRPRDHNPVRASRVCSTSERAFSPDKDSCYHGPTSAVFDEKSTEAAIRQGSATVTKVSDLWIKRQLVAESANQRQLETVNFLAGKLDFDGIDPELGMHLLSIYWSRQQSSGPVVYRPAFMRDMACVGPYFSKLLLNAIYFYACKYTSRVEVRHDASNQLTAGWAFRQRVVELLRNSFDKSDIPTIQALLLLSSALFSWCDEKSVSWLYAGIAFSMIIDLGLNVDAGAATSQRRFSVEESEIRRRVFWAAYVNDKLQSLSQGRPALLADSGTSLPLSFLDDHDELELFNALSYTENSASLMTPVYSISTFAEFCKLSIILDKILSNFYMEKSSSRDPTDLLNASKSLHAELENWRRSLPTHLDIKIADRARIKLPHFLSLLAFFNVIVILLHRPFVSDGHLQSTSSSNALHAFSICSVAAFEIDRILESYKQNYCFGTSPHIISYATYVSATIHVRIAAQRPRGSDAHCALRRCLDILDIQQSVCWSPRRAKKVIDALISRMGVVLDHGEFAGSFESISSNINIDAIIRTFEREQCIPETQTVPFDNGEVTALHLNSTLRTPDDPINPSIGLEMPANVGDMSFLYDPIFGFNGSAFDDLDDLDFEFESPFL</sequence>
<organism evidence="10 11">
    <name type="scientific">Mollisia scopiformis</name>
    <name type="common">Conifer needle endophyte fungus</name>
    <name type="synonym">Phialocephala scopiformis</name>
    <dbReference type="NCBI Taxonomy" id="149040"/>
    <lineage>
        <taxon>Eukaryota</taxon>
        <taxon>Fungi</taxon>
        <taxon>Dikarya</taxon>
        <taxon>Ascomycota</taxon>
        <taxon>Pezizomycotina</taxon>
        <taxon>Leotiomycetes</taxon>
        <taxon>Helotiales</taxon>
        <taxon>Mollisiaceae</taxon>
        <taxon>Mollisia</taxon>
    </lineage>
</organism>
<dbReference type="GO" id="GO:0003677">
    <property type="term" value="F:DNA binding"/>
    <property type="evidence" value="ECO:0007669"/>
    <property type="project" value="UniProtKB-KW"/>
</dbReference>
<keyword evidence="6" id="KW-0804">Transcription</keyword>
<comment type="subcellular location">
    <subcellularLocation>
        <location evidence="1">Nucleus</location>
    </subcellularLocation>
</comment>
<dbReference type="OrthoDB" id="4161332at2759"/>
<dbReference type="Pfam" id="PF04082">
    <property type="entry name" value="Fungal_trans"/>
    <property type="match status" value="1"/>
</dbReference>
<evidence type="ECO:0000313" key="10">
    <source>
        <dbReference type="EMBL" id="KUJ11238.1"/>
    </source>
</evidence>
<dbReference type="AlphaFoldDB" id="A0A194WTE8"/>
<protein>
    <recommendedName>
        <fullName evidence="9">Zn(2)-C6 fungal-type domain-containing protein</fullName>
    </recommendedName>
</protein>
<gene>
    <name evidence="10" type="ORF">LY89DRAFT_594836</name>
</gene>
<keyword evidence="4" id="KW-0805">Transcription regulation</keyword>
<evidence type="ECO:0000256" key="3">
    <source>
        <dbReference type="ARBA" id="ARBA00022833"/>
    </source>
</evidence>
<dbReference type="InterPro" id="IPR001138">
    <property type="entry name" value="Zn2Cys6_DnaBD"/>
</dbReference>
<dbReference type="InterPro" id="IPR007219">
    <property type="entry name" value="XnlR_reg_dom"/>
</dbReference>
<keyword evidence="5" id="KW-0238">DNA-binding</keyword>
<dbReference type="GO" id="GO:0006351">
    <property type="term" value="P:DNA-templated transcription"/>
    <property type="evidence" value="ECO:0007669"/>
    <property type="project" value="InterPro"/>
</dbReference>
<dbReference type="InParanoid" id="A0A194WTE8"/>
<dbReference type="InterPro" id="IPR036864">
    <property type="entry name" value="Zn2-C6_fun-type_DNA-bd_sf"/>
</dbReference>
<keyword evidence="2" id="KW-0479">Metal-binding</keyword>
<dbReference type="RefSeq" id="XP_018065593.1">
    <property type="nucleotide sequence ID" value="XM_018209824.1"/>
</dbReference>